<dbReference type="AlphaFoldDB" id="A0AAU9D131"/>
<evidence type="ECO:0000313" key="7">
    <source>
        <dbReference type="EMBL" id="BDD08134.1"/>
    </source>
</evidence>
<keyword evidence="4" id="KW-0547">Nucleotide-binding</keyword>
<dbReference type="InterPro" id="IPR027417">
    <property type="entry name" value="P-loop_NTPase"/>
</dbReference>
<dbReference type="Gene3D" id="3.40.50.300">
    <property type="entry name" value="P-loop containing nucleotide triphosphate hydrolases"/>
    <property type="match status" value="1"/>
</dbReference>
<dbReference type="GO" id="GO:0004849">
    <property type="term" value="F:uridine kinase activity"/>
    <property type="evidence" value="ECO:0007669"/>
    <property type="project" value="UniProtKB-EC"/>
</dbReference>
<dbReference type="PANTHER" id="PTHR10285">
    <property type="entry name" value="URIDINE KINASE"/>
    <property type="match status" value="1"/>
</dbReference>
<dbReference type="EC" id="2.7.1.48" evidence="2"/>
<protein>
    <recommendedName>
        <fullName evidence="2">uridine/cytidine kinase</fullName>
        <ecNumber evidence="2">2.7.1.48</ecNumber>
    </recommendedName>
</protein>
<comment type="pathway">
    <text evidence="1">Pyrimidine metabolism; UMP biosynthesis via salvage pathway; UMP from uridine: step 1/1.</text>
</comment>
<feature type="domain" description="Phosphoribulokinase/uridine kinase" evidence="6">
    <location>
        <begin position="6"/>
        <end position="185"/>
    </location>
</feature>
<organism evidence="7 8">
    <name type="scientific">Fulvitalea axinellae</name>
    <dbReference type="NCBI Taxonomy" id="1182444"/>
    <lineage>
        <taxon>Bacteria</taxon>
        <taxon>Pseudomonadati</taxon>
        <taxon>Bacteroidota</taxon>
        <taxon>Cytophagia</taxon>
        <taxon>Cytophagales</taxon>
        <taxon>Persicobacteraceae</taxon>
        <taxon>Fulvitalea</taxon>
    </lineage>
</organism>
<dbReference type="InterPro" id="IPR006083">
    <property type="entry name" value="PRK/URK"/>
</dbReference>
<dbReference type="KEGG" id="fax:FUAX_05660"/>
<evidence type="ECO:0000256" key="1">
    <source>
        <dbReference type="ARBA" id="ARBA00004690"/>
    </source>
</evidence>
<reference evidence="7 8" key="1">
    <citation type="submission" date="2021-12" db="EMBL/GenBank/DDBJ databases">
        <title>Genome sequencing of bacteria with rrn-lacking chromosome and rrn-plasmid.</title>
        <authorList>
            <person name="Anda M."/>
            <person name="Iwasaki W."/>
        </authorList>
    </citation>
    <scope>NUCLEOTIDE SEQUENCE [LARGE SCALE GENOMIC DNA]</scope>
    <source>
        <strain evidence="7 8">DSM 100852</strain>
    </source>
</reference>
<dbReference type="GO" id="GO:0005524">
    <property type="term" value="F:ATP binding"/>
    <property type="evidence" value="ECO:0007669"/>
    <property type="project" value="InterPro"/>
</dbReference>
<evidence type="ECO:0000256" key="5">
    <source>
        <dbReference type="ARBA" id="ARBA00022777"/>
    </source>
</evidence>
<keyword evidence="5 7" id="KW-0418">Kinase</keyword>
<keyword evidence="8" id="KW-1185">Reference proteome</keyword>
<sequence length="209" mass="24102">METPYFVGITGGSASGKTRFLNQLMAYFGEDDVTLISQDNYYKPRHLQPVDENGVHNFDKPESIDFDAFMDDIDKLKNGETAEREEYMFNNPNATPRMLSFKPAPIVIVEGLFVFYDDKISASLDTKVYIDAQEHIKLKRRIIRDNAERGYDLDDVLYRYERHVMPTYERYIKPTKYEADIVVPNNTDFKGGLEILVGFMRTKLNAVGA</sequence>
<evidence type="ECO:0000256" key="2">
    <source>
        <dbReference type="ARBA" id="ARBA00012137"/>
    </source>
</evidence>
<proteinExistence type="predicted"/>
<dbReference type="EMBL" id="AP025314">
    <property type="protein sequence ID" value="BDD08134.1"/>
    <property type="molecule type" value="Genomic_DNA"/>
</dbReference>
<accession>A0AAU9D131</accession>
<name>A0AAU9D131_9BACT</name>
<evidence type="ECO:0000259" key="6">
    <source>
        <dbReference type="Pfam" id="PF00485"/>
    </source>
</evidence>
<dbReference type="Pfam" id="PF00485">
    <property type="entry name" value="PRK"/>
    <property type="match status" value="1"/>
</dbReference>
<evidence type="ECO:0000256" key="3">
    <source>
        <dbReference type="ARBA" id="ARBA00022679"/>
    </source>
</evidence>
<gene>
    <name evidence="7" type="primary">udk</name>
    <name evidence="7" type="ORF">FUAX_05660</name>
</gene>
<dbReference type="SUPFAM" id="SSF52540">
    <property type="entry name" value="P-loop containing nucleoside triphosphate hydrolases"/>
    <property type="match status" value="1"/>
</dbReference>
<evidence type="ECO:0000256" key="4">
    <source>
        <dbReference type="ARBA" id="ARBA00022741"/>
    </source>
</evidence>
<evidence type="ECO:0000313" key="8">
    <source>
        <dbReference type="Proteomes" id="UP001348817"/>
    </source>
</evidence>
<dbReference type="RefSeq" id="WP_338393411.1">
    <property type="nucleotide sequence ID" value="NZ_AP025314.1"/>
</dbReference>
<dbReference type="PRINTS" id="PR00988">
    <property type="entry name" value="URIDINKINASE"/>
</dbReference>
<dbReference type="CDD" id="cd02023">
    <property type="entry name" value="UMPK"/>
    <property type="match status" value="1"/>
</dbReference>
<dbReference type="Proteomes" id="UP001348817">
    <property type="component" value="Chromosome"/>
</dbReference>
<dbReference type="InterPro" id="IPR000764">
    <property type="entry name" value="Uridine_kinase-like"/>
</dbReference>
<keyword evidence="3" id="KW-0808">Transferase</keyword>